<reference evidence="7" key="2">
    <citation type="submission" date="2020-08" db="EMBL/GenBank/DDBJ databases">
        <title>Plant Genome Project.</title>
        <authorList>
            <person name="Zhang R.-G."/>
        </authorList>
    </citation>
    <scope>NUCLEOTIDE SEQUENCE</scope>
    <source>
        <strain evidence="7">Huo1</strain>
        <tissue evidence="7">Leaf</tissue>
    </source>
</reference>
<feature type="region of interest" description="Disordered" evidence="5">
    <location>
        <begin position="171"/>
        <end position="200"/>
    </location>
</feature>
<comment type="subcellular location">
    <subcellularLocation>
        <location evidence="1">Membrane</location>
        <topology evidence="1">Multi-pass membrane protein</topology>
    </subcellularLocation>
</comment>
<dbReference type="PANTHER" id="PTHR31218">
    <property type="entry name" value="WAT1-RELATED PROTEIN"/>
    <property type="match status" value="1"/>
</dbReference>
<feature type="transmembrane region" description="Helical" evidence="6">
    <location>
        <begin position="114"/>
        <end position="136"/>
    </location>
</feature>
<feature type="transmembrane region" description="Helical" evidence="6">
    <location>
        <begin position="84"/>
        <end position="102"/>
    </location>
</feature>
<protein>
    <recommendedName>
        <fullName evidence="9">WAT1-related protein</fullName>
    </recommendedName>
</protein>
<dbReference type="AlphaFoldDB" id="A0A8X8XHR8"/>
<feature type="transmembrane region" description="Helical" evidence="6">
    <location>
        <begin position="142"/>
        <end position="160"/>
    </location>
</feature>
<keyword evidence="3 6" id="KW-1133">Transmembrane helix</keyword>
<comment type="caution">
    <text evidence="7">The sequence shown here is derived from an EMBL/GenBank/DDBJ whole genome shotgun (WGS) entry which is preliminary data.</text>
</comment>
<accession>A0A8X8XHR8</accession>
<evidence type="ECO:0000256" key="6">
    <source>
        <dbReference type="SAM" id="Phobius"/>
    </source>
</evidence>
<name>A0A8X8XHR8_SALSN</name>
<evidence type="ECO:0000256" key="4">
    <source>
        <dbReference type="ARBA" id="ARBA00023136"/>
    </source>
</evidence>
<dbReference type="InterPro" id="IPR037185">
    <property type="entry name" value="EmrE-like"/>
</dbReference>
<keyword evidence="4 6" id="KW-0472">Membrane</keyword>
<keyword evidence="8" id="KW-1185">Reference proteome</keyword>
<feature type="transmembrane region" description="Helical" evidence="6">
    <location>
        <begin position="53"/>
        <end position="72"/>
    </location>
</feature>
<dbReference type="InterPro" id="IPR030184">
    <property type="entry name" value="WAT1-related"/>
</dbReference>
<evidence type="ECO:0000256" key="5">
    <source>
        <dbReference type="SAM" id="MobiDB-lite"/>
    </source>
</evidence>
<dbReference type="GO" id="GO:0016020">
    <property type="term" value="C:membrane"/>
    <property type="evidence" value="ECO:0007669"/>
    <property type="project" value="InterPro"/>
</dbReference>
<evidence type="ECO:0008006" key="9">
    <source>
        <dbReference type="Google" id="ProtNLM"/>
    </source>
</evidence>
<dbReference type="SUPFAM" id="SSF103481">
    <property type="entry name" value="Multidrug resistance efflux transporter EmrE"/>
    <property type="match status" value="1"/>
</dbReference>
<dbReference type="EMBL" id="PNBA02000009">
    <property type="protein sequence ID" value="KAG6413092.1"/>
    <property type="molecule type" value="Genomic_DNA"/>
</dbReference>
<gene>
    <name evidence="7" type="ORF">SASPL_125792</name>
</gene>
<keyword evidence="2 6" id="KW-0812">Transmembrane</keyword>
<dbReference type="Proteomes" id="UP000298416">
    <property type="component" value="Unassembled WGS sequence"/>
</dbReference>
<evidence type="ECO:0000256" key="1">
    <source>
        <dbReference type="ARBA" id="ARBA00004141"/>
    </source>
</evidence>
<reference evidence="7" key="1">
    <citation type="submission" date="2018-01" db="EMBL/GenBank/DDBJ databases">
        <authorList>
            <person name="Mao J.F."/>
        </authorList>
    </citation>
    <scope>NUCLEOTIDE SEQUENCE</scope>
    <source>
        <strain evidence="7">Huo1</strain>
        <tissue evidence="7">Leaf</tissue>
    </source>
</reference>
<evidence type="ECO:0000313" key="8">
    <source>
        <dbReference type="Proteomes" id="UP000298416"/>
    </source>
</evidence>
<dbReference type="GO" id="GO:0022857">
    <property type="term" value="F:transmembrane transporter activity"/>
    <property type="evidence" value="ECO:0007669"/>
    <property type="project" value="InterPro"/>
</dbReference>
<proteinExistence type="predicted"/>
<evidence type="ECO:0000256" key="3">
    <source>
        <dbReference type="ARBA" id="ARBA00022989"/>
    </source>
</evidence>
<sequence length="200" mass="22659">MSMCKWRCYNGSIKRFKIIEHGIVAKKFNCVTPNWRRRQMVDRLPISSCKHNLLVPLAHLAAVQSAIFTFIIEPDLNTWKLTSSFQLFTCFYAGVVSALTFFGQAWCIGRRGPLFSAMFNPLCTLIVTIFACIFMHEELYMGSLTGGLAVIIGLYVVLWGKAKDHELIKEEDTKKHQNHANGQNEAITSVDLEQPLLSDN</sequence>
<evidence type="ECO:0000313" key="7">
    <source>
        <dbReference type="EMBL" id="KAG6413092.1"/>
    </source>
</evidence>
<evidence type="ECO:0000256" key="2">
    <source>
        <dbReference type="ARBA" id="ARBA00022692"/>
    </source>
</evidence>
<organism evidence="7">
    <name type="scientific">Salvia splendens</name>
    <name type="common">Scarlet sage</name>
    <dbReference type="NCBI Taxonomy" id="180675"/>
    <lineage>
        <taxon>Eukaryota</taxon>
        <taxon>Viridiplantae</taxon>
        <taxon>Streptophyta</taxon>
        <taxon>Embryophyta</taxon>
        <taxon>Tracheophyta</taxon>
        <taxon>Spermatophyta</taxon>
        <taxon>Magnoliopsida</taxon>
        <taxon>eudicotyledons</taxon>
        <taxon>Gunneridae</taxon>
        <taxon>Pentapetalae</taxon>
        <taxon>asterids</taxon>
        <taxon>lamiids</taxon>
        <taxon>Lamiales</taxon>
        <taxon>Lamiaceae</taxon>
        <taxon>Nepetoideae</taxon>
        <taxon>Mentheae</taxon>
        <taxon>Salviinae</taxon>
        <taxon>Salvia</taxon>
        <taxon>Salvia subgen. Calosphace</taxon>
        <taxon>core Calosphace</taxon>
    </lineage>
</organism>